<comment type="catalytic activity">
    <reaction evidence="11">
        <text>5,6,7,8-tetrahydropteridine + NADP(+) = 6,7-dihydropteridine + NADPH + H(+)</text>
        <dbReference type="Rhea" id="RHEA:17865"/>
        <dbReference type="ChEBI" id="CHEBI:15378"/>
        <dbReference type="ChEBI" id="CHEBI:28889"/>
        <dbReference type="ChEBI" id="CHEBI:30156"/>
        <dbReference type="ChEBI" id="CHEBI:57783"/>
        <dbReference type="ChEBI" id="CHEBI:58349"/>
        <dbReference type="EC" id="1.5.1.34"/>
    </reaction>
    <physiologicalReaction direction="right-to-left" evidence="11">
        <dbReference type="Rhea" id="RHEA:17867"/>
    </physiologicalReaction>
</comment>
<dbReference type="EC" id="1.5.1.34" evidence="7"/>
<evidence type="ECO:0000256" key="9">
    <source>
        <dbReference type="ARBA" id="ARBA00041348"/>
    </source>
</evidence>
<dbReference type="GO" id="GO:0004155">
    <property type="term" value="F:6,7-dihydropteridine reductase activity"/>
    <property type="evidence" value="ECO:0007669"/>
    <property type="project" value="UniProtKB-EC"/>
</dbReference>
<evidence type="ECO:0000313" key="14">
    <source>
        <dbReference type="Proteomes" id="UP001566132"/>
    </source>
</evidence>
<keyword evidence="14" id="KW-1185">Reference proteome</keyword>
<dbReference type="PANTHER" id="PTHR15104:SF0">
    <property type="entry name" value="DIHYDROPTERIDINE REDUCTASE"/>
    <property type="match status" value="1"/>
</dbReference>
<accession>A0ABD1ENE8</accession>
<comment type="similarity">
    <text evidence="1">Belongs to the short-chain dehydrogenases/reductases (SDR) family.</text>
</comment>
<gene>
    <name evidence="13" type="ORF">ABEB36_008772</name>
</gene>
<organism evidence="13 14">
    <name type="scientific">Hypothenemus hampei</name>
    <name type="common">Coffee berry borer</name>
    <dbReference type="NCBI Taxonomy" id="57062"/>
    <lineage>
        <taxon>Eukaryota</taxon>
        <taxon>Metazoa</taxon>
        <taxon>Ecdysozoa</taxon>
        <taxon>Arthropoda</taxon>
        <taxon>Hexapoda</taxon>
        <taxon>Insecta</taxon>
        <taxon>Pterygota</taxon>
        <taxon>Neoptera</taxon>
        <taxon>Endopterygota</taxon>
        <taxon>Coleoptera</taxon>
        <taxon>Polyphaga</taxon>
        <taxon>Cucujiformia</taxon>
        <taxon>Curculionidae</taxon>
        <taxon>Scolytinae</taxon>
        <taxon>Hypothenemus</taxon>
    </lineage>
</organism>
<comment type="caution">
    <text evidence="13">The sequence shown here is derived from an EMBL/GenBank/DDBJ whole genome shotgun (WGS) entry which is preliminary data.</text>
</comment>
<proteinExistence type="inferred from homology"/>
<evidence type="ECO:0000256" key="11">
    <source>
        <dbReference type="ARBA" id="ARBA00047429"/>
    </source>
</evidence>
<dbReference type="CDD" id="cd05334">
    <property type="entry name" value="DHPR_SDR_c_like"/>
    <property type="match status" value="1"/>
</dbReference>
<evidence type="ECO:0000256" key="4">
    <source>
        <dbReference type="ARBA" id="ARBA00023002"/>
    </source>
</evidence>
<comment type="catalytic activity">
    <reaction evidence="12">
        <text>5,6,7,8-tetrahydropteridine + NAD(+) = 6,7-dihydropteridine + NADH + H(+)</text>
        <dbReference type="Rhea" id="RHEA:17869"/>
        <dbReference type="ChEBI" id="CHEBI:15378"/>
        <dbReference type="ChEBI" id="CHEBI:28889"/>
        <dbReference type="ChEBI" id="CHEBI:30156"/>
        <dbReference type="ChEBI" id="CHEBI:57540"/>
        <dbReference type="ChEBI" id="CHEBI:57945"/>
        <dbReference type="EC" id="1.5.1.34"/>
    </reaction>
    <physiologicalReaction direction="right-to-left" evidence="12">
        <dbReference type="Rhea" id="RHEA:17871"/>
    </physiologicalReaction>
</comment>
<evidence type="ECO:0000256" key="5">
    <source>
        <dbReference type="ARBA" id="ARBA00023007"/>
    </source>
</evidence>
<dbReference type="SUPFAM" id="SSF51735">
    <property type="entry name" value="NAD(P)-binding Rossmann-fold domains"/>
    <property type="match status" value="1"/>
</dbReference>
<protein>
    <recommendedName>
        <fullName evidence="8">Dihydropteridine reductase</fullName>
        <ecNumber evidence="7">1.5.1.34</ecNumber>
    </recommendedName>
    <alternativeName>
        <fullName evidence="10">HDHPR</fullName>
    </alternativeName>
    <alternativeName>
        <fullName evidence="9">Quinoid dihydropteridine reductase</fullName>
    </alternativeName>
</protein>
<evidence type="ECO:0000256" key="8">
    <source>
        <dbReference type="ARBA" id="ARBA00039520"/>
    </source>
</evidence>
<keyword evidence="3" id="KW-0521">NADP</keyword>
<evidence type="ECO:0000256" key="1">
    <source>
        <dbReference type="ARBA" id="ARBA00006484"/>
    </source>
</evidence>
<dbReference type="Pfam" id="PF00106">
    <property type="entry name" value="adh_short"/>
    <property type="match status" value="1"/>
</dbReference>
<dbReference type="Gene3D" id="3.40.50.720">
    <property type="entry name" value="NAD(P)-binding Rossmann-like Domain"/>
    <property type="match status" value="1"/>
</dbReference>
<dbReference type="InterPro" id="IPR002347">
    <property type="entry name" value="SDR_fam"/>
</dbReference>
<evidence type="ECO:0000256" key="3">
    <source>
        <dbReference type="ARBA" id="ARBA00022857"/>
    </source>
</evidence>
<evidence type="ECO:0000256" key="2">
    <source>
        <dbReference type="ARBA" id="ARBA00011738"/>
    </source>
</evidence>
<dbReference type="EMBL" id="JBDJPC010000006">
    <property type="protein sequence ID" value="KAL1497886.1"/>
    <property type="molecule type" value="Genomic_DNA"/>
</dbReference>
<keyword evidence="4" id="KW-0560">Oxidoreductase</keyword>
<evidence type="ECO:0000313" key="13">
    <source>
        <dbReference type="EMBL" id="KAL1497886.1"/>
    </source>
</evidence>
<dbReference type="InterPro" id="IPR020904">
    <property type="entry name" value="Sc_DH/Rdtase_CS"/>
</dbReference>
<evidence type="ECO:0000256" key="12">
    <source>
        <dbReference type="ARBA" id="ARBA00047536"/>
    </source>
</evidence>
<evidence type="ECO:0000256" key="6">
    <source>
        <dbReference type="ARBA" id="ARBA00037099"/>
    </source>
</evidence>
<comment type="subunit">
    <text evidence="2">Homodimer.</text>
</comment>
<keyword evidence="5" id="KW-0783">Tetrahydrobiopterin biosynthesis</keyword>
<comment type="function">
    <text evidence="6">Catalyzes the conversion of quinonoid dihydrobiopterin into tetrahydrobiopterin.</text>
</comment>
<sequence>MVAGRVVVYGGRGALGAKCVSHLKAANFWVASIDLAENPEADVNIAVQTTDGFVQQESSIVNAIGNALKEQKLDGIFCVAGGWAGGNASKDLAKSSELMWNQSVCSSVLAATLASKFLKDGGVLQLTGAKAALDATPGMIGYGMAKAAVHHLTKSLAGKDGGLPVNSHVLAILPITLDTPMNRKWMPKADFSTWTPLEFVADLFVKWARGDDRPSSGSLIQLVTKESKTSLIHS</sequence>
<dbReference type="Proteomes" id="UP001566132">
    <property type="component" value="Unassembled WGS sequence"/>
</dbReference>
<dbReference type="GO" id="GO:0006729">
    <property type="term" value="P:tetrahydrobiopterin biosynthetic process"/>
    <property type="evidence" value="ECO:0007669"/>
    <property type="project" value="UniProtKB-KW"/>
</dbReference>
<dbReference type="AlphaFoldDB" id="A0ABD1ENE8"/>
<name>A0ABD1ENE8_HYPHA</name>
<evidence type="ECO:0000256" key="10">
    <source>
        <dbReference type="ARBA" id="ARBA00042518"/>
    </source>
</evidence>
<dbReference type="PROSITE" id="PS00061">
    <property type="entry name" value="ADH_SHORT"/>
    <property type="match status" value="1"/>
</dbReference>
<reference evidence="13 14" key="1">
    <citation type="submission" date="2024-05" db="EMBL/GenBank/DDBJ databases">
        <title>Genetic variation in Jamaican populations of the coffee berry borer (Hypothenemus hampei).</title>
        <authorList>
            <person name="Errbii M."/>
            <person name="Myrie A."/>
        </authorList>
    </citation>
    <scope>NUCLEOTIDE SEQUENCE [LARGE SCALE GENOMIC DNA]</scope>
    <source>
        <strain evidence="13">JA-Hopewell-2020-01-JO</strain>
        <tissue evidence="13">Whole body</tissue>
    </source>
</reference>
<dbReference type="InterPro" id="IPR036291">
    <property type="entry name" value="NAD(P)-bd_dom_sf"/>
</dbReference>
<dbReference type="PANTHER" id="PTHR15104">
    <property type="entry name" value="DIHYDROPTERIDINE REDUCTASE"/>
    <property type="match status" value="1"/>
</dbReference>
<dbReference type="FunFam" id="3.40.50.720:FF:000157">
    <property type="entry name" value="Quinoid dihydropteridine reductase"/>
    <property type="match status" value="1"/>
</dbReference>
<evidence type="ECO:0000256" key="7">
    <source>
        <dbReference type="ARBA" id="ARBA00039153"/>
    </source>
</evidence>